<dbReference type="AlphaFoldDB" id="A0ABD0KAC1"/>
<evidence type="ECO:0000256" key="3">
    <source>
        <dbReference type="SAM" id="Phobius"/>
    </source>
</evidence>
<accession>A0ABD0KAC1</accession>
<organism evidence="5 6">
    <name type="scientific">Batillaria attramentaria</name>
    <dbReference type="NCBI Taxonomy" id="370345"/>
    <lineage>
        <taxon>Eukaryota</taxon>
        <taxon>Metazoa</taxon>
        <taxon>Spiralia</taxon>
        <taxon>Lophotrochozoa</taxon>
        <taxon>Mollusca</taxon>
        <taxon>Gastropoda</taxon>
        <taxon>Caenogastropoda</taxon>
        <taxon>Sorbeoconcha</taxon>
        <taxon>Cerithioidea</taxon>
        <taxon>Batillariidae</taxon>
        <taxon>Batillaria</taxon>
    </lineage>
</organism>
<gene>
    <name evidence="5" type="ORF">BaRGS_00024687</name>
</gene>
<sequence>HMMQQWPRCVRFKLCRKKHELCLLLFALAFALVLISYHYFLRVRVPRWKSTFPIGRRGSSQYVTKFPLQRDQFHIDPNTTEHKVILLWTEFFGSRTWYTNENTFNNCPVKACSVTTDKKRVKDAHAVVMNVRDFSTPSDLPPSHPPWQVWILHGSEPPYYVWQDLRRYNNVFNWTSWYRTDADIFSPYGKYVTRVLSLSLSL</sequence>
<proteinExistence type="predicted"/>
<dbReference type="InterPro" id="IPR031481">
    <property type="entry name" value="Glyco_tran_10_N"/>
</dbReference>
<evidence type="ECO:0000259" key="4">
    <source>
        <dbReference type="Pfam" id="PF17039"/>
    </source>
</evidence>
<keyword evidence="3" id="KW-0812">Transmembrane</keyword>
<feature type="domain" description="Fucosyltransferase N-terminal" evidence="4">
    <location>
        <begin position="81"/>
        <end position="189"/>
    </location>
</feature>
<reference evidence="5 6" key="1">
    <citation type="journal article" date="2023" name="Sci. Data">
        <title>Genome assembly of the Korean intertidal mud-creeper Batillaria attramentaria.</title>
        <authorList>
            <person name="Patra A.K."/>
            <person name="Ho P.T."/>
            <person name="Jun S."/>
            <person name="Lee S.J."/>
            <person name="Kim Y."/>
            <person name="Won Y.J."/>
        </authorList>
    </citation>
    <scope>NUCLEOTIDE SEQUENCE [LARGE SCALE GENOMIC DNA]</scope>
    <source>
        <strain evidence="5">Wonlab-2016</strain>
    </source>
</reference>
<name>A0ABD0KAC1_9CAEN</name>
<keyword evidence="6" id="KW-1185">Reference proteome</keyword>
<comment type="caution">
    <text evidence="5">The sequence shown here is derived from an EMBL/GenBank/DDBJ whole genome shotgun (WGS) entry which is preliminary data.</text>
</comment>
<dbReference type="Pfam" id="PF17039">
    <property type="entry name" value="Glyco_tran_10_N"/>
    <property type="match status" value="1"/>
</dbReference>
<dbReference type="InterPro" id="IPR001503">
    <property type="entry name" value="Glyco_trans_10"/>
</dbReference>
<evidence type="ECO:0000313" key="6">
    <source>
        <dbReference type="Proteomes" id="UP001519460"/>
    </source>
</evidence>
<evidence type="ECO:0000256" key="2">
    <source>
        <dbReference type="ARBA" id="ARBA00023034"/>
    </source>
</evidence>
<protein>
    <recommendedName>
        <fullName evidence="4">Fucosyltransferase N-terminal domain-containing protein</fullName>
    </recommendedName>
</protein>
<dbReference type="EMBL" id="JACVVK020000216">
    <property type="protein sequence ID" value="KAK7484075.1"/>
    <property type="molecule type" value="Genomic_DNA"/>
</dbReference>
<feature type="non-terminal residue" evidence="5">
    <location>
        <position position="1"/>
    </location>
</feature>
<evidence type="ECO:0000313" key="5">
    <source>
        <dbReference type="EMBL" id="KAK7484075.1"/>
    </source>
</evidence>
<dbReference type="GO" id="GO:0008417">
    <property type="term" value="F:fucosyltransferase activity"/>
    <property type="evidence" value="ECO:0007669"/>
    <property type="project" value="UniProtKB-ARBA"/>
</dbReference>
<dbReference type="SUPFAM" id="SSF53756">
    <property type="entry name" value="UDP-Glycosyltransferase/glycogen phosphorylase"/>
    <property type="match status" value="1"/>
</dbReference>
<dbReference type="Proteomes" id="UP001519460">
    <property type="component" value="Unassembled WGS sequence"/>
</dbReference>
<dbReference type="PANTHER" id="PTHR48438:SF1">
    <property type="entry name" value="ALPHA-(1,3)-FUCOSYLTRANSFERASE C-RELATED"/>
    <property type="match status" value="1"/>
</dbReference>
<keyword evidence="3" id="KW-1133">Transmembrane helix</keyword>
<dbReference type="PANTHER" id="PTHR48438">
    <property type="entry name" value="ALPHA-(1,3)-FUCOSYLTRANSFERASE C-RELATED"/>
    <property type="match status" value="1"/>
</dbReference>
<keyword evidence="3" id="KW-0472">Membrane</keyword>
<keyword evidence="2" id="KW-0333">Golgi apparatus</keyword>
<evidence type="ECO:0000256" key="1">
    <source>
        <dbReference type="ARBA" id="ARBA00004323"/>
    </source>
</evidence>
<comment type="subcellular location">
    <subcellularLocation>
        <location evidence="1">Golgi apparatus membrane</location>
        <topology evidence="1">Single-pass type II membrane protein</topology>
    </subcellularLocation>
</comment>
<dbReference type="GO" id="GO:0000139">
    <property type="term" value="C:Golgi membrane"/>
    <property type="evidence" value="ECO:0007669"/>
    <property type="project" value="UniProtKB-SubCell"/>
</dbReference>
<feature type="transmembrane region" description="Helical" evidence="3">
    <location>
        <begin position="21"/>
        <end position="40"/>
    </location>
</feature>